<proteinExistence type="predicted"/>
<feature type="region of interest" description="Disordered" evidence="1">
    <location>
        <begin position="147"/>
        <end position="171"/>
    </location>
</feature>
<dbReference type="GO" id="GO:0016779">
    <property type="term" value="F:nucleotidyltransferase activity"/>
    <property type="evidence" value="ECO:0007669"/>
    <property type="project" value="UniProtKB-KW"/>
</dbReference>
<dbReference type="Proteomes" id="UP000297703">
    <property type="component" value="Unassembled WGS sequence"/>
</dbReference>
<keyword evidence="3" id="KW-1185">Reference proteome</keyword>
<reference evidence="2 3" key="1">
    <citation type="submission" date="2019-04" db="EMBL/GenBank/DDBJ databases">
        <title>Draft genome of the big-headed turtle Platysternon megacephalum.</title>
        <authorList>
            <person name="Gong S."/>
        </authorList>
    </citation>
    <scope>NUCLEOTIDE SEQUENCE [LARGE SCALE GENOMIC DNA]</scope>
    <source>
        <strain evidence="2">DO16091913</strain>
        <tissue evidence="2">Muscle</tissue>
    </source>
</reference>
<keyword evidence="2" id="KW-0548">Nucleotidyltransferase</keyword>
<keyword evidence="2" id="KW-0808">Transferase</keyword>
<name>A0A4D9DD56_9SAUR</name>
<gene>
    <name evidence="2" type="ORF">DR999_PMT22978</name>
</gene>
<accession>A0A4D9DD56</accession>
<evidence type="ECO:0000313" key="2">
    <source>
        <dbReference type="EMBL" id="TFJ95456.1"/>
    </source>
</evidence>
<evidence type="ECO:0000256" key="1">
    <source>
        <dbReference type="SAM" id="MobiDB-lite"/>
    </source>
</evidence>
<dbReference type="EMBL" id="QXTE01006327">
    <property type="protein sequence ID" value="TFJ95456.1"/>
    <property type="molecule type" value="Genomic_DNA"/>
</dbReference>
<protein>
    <submittedName>
        <fullName evidence="2">Adenylyltransferase</fullName>
    </submittedName>
</protein>
<organism evidence="2 3">
    <name type="scientific">Platysternon megacephalum</name>
    <name type="common">big-headed turtle</name>
    <dbReference type="NCBI Taxonomy" id="55544"/>
    <lineage>
        <taxon>Eukaryota</taxon>
        <taxon>Metazoa</taxon>
        <taxon>Chordata</taxon>
        <taxon>Craniata</taxon>
        <taxon>Vertebrata</taxon>
        <taxon>Euteleostomi</taxon>
        <taxon>Archelosauria</taxon>
        <taxon>Testudinata</taxon>
        <taxon>Testudines</taxon>
        <taxon>Cryptodira</taxon>
        <taxon>Durocryptodira</taxon>
        <taxon>Testudinoidea</taxon>
        <taxon>Platysternidae</taxon>
        <taxon>Platysternon</taxon>
    </lineage>
</organism>
<evidence type="ECO:0000313" key="3">
    <source>
        <dbReference type="Proteomes" id="UP000297703"/>
    </source>
</evidence>
<sequence length="196" mass="21170">MLRIMLHHPPGIRKVSPRWYLAMEEGGVSIWGKRYQAAALGSEVAINSLDCVNINFIDPPCSLPWGSAASQVRSLPCSGLLMLSATGVCRAVGMIWHVAGFFPSSGDSTVCLALNTPLPGRCLSKHHERCSCASVAAATYRAPRNLHEGESLLPRTQTSDTQEMWSQSPAPSCPLQVHWPATHSASIRTPGNAELR</sequence>
<dbReference type="AlphaFoldDB" id="A0A4D9DD56"/>
<reference evidence="2 3" key="2">
    <citation type="submission" date="2019-04" db="EMBL/GenBank/DDBJ databases">
        <title>The genome sequence of big-headed turtle.</title>
        <authorList>
            <person name="Gong S."/>
        </authorList>
    </citation>
    <scope>NUCLEOTIDE SEQUENCE [LARGE SCALE GENOMIC DNA]</scope>
    <source>
        <strain evidence="2">DO16091913</strain>
        <tissue evidence="2">Muscle</tissue>
    </source>
</reference>
<feature type="compositionally biased region" description="Polar residues" evidence="1">
    <location>
        <begin position="154"/>
        <end position="170"/>
    </location>
</feature>
<comment type="caution">
    <text evidence="2">The sequence shown here is derived from an EMBL/GenBank/DDBJ whole genome shotgun (WGS) entry which is preliminary data.</text>
</comment>